<dbReference type="EMBL" id="CM044701">
    <property type="protein sequence ID" value="KAI5680879.1"/>
    <property type="molecule type" value="Genomic_DNA"/>
</dbReference>
<reference evidence="2" key="1">
    <citation type="journal article" date="2023" name="Nat. Plants">
        <title>Single-cell RNA sequencing provides a high-resolution roadmap for understanding the multicellular compartmentation of specialized metabolism.</title>
        <authorList>
            <person name="Sun S."/>
            <person name="Shen X."/>
            <person name="Li Y."/>
            <person name="Li Y."/>
            <person name="Wang S."/>
            <person name="Li R."/>
            <person name="Zhang H."/>
            <person name="Shen G."/>
            <person name="Guo B."/>
            <person name="Wei J."/>
            <person name="Xu J."/>
            <person name="St-Pierre B."/>
            <person name="Chen S."/>
            <person name="Sun C."/>
        </authorList>
    </citation>
    <scope>NUCLEOTIDE SEQUENCE [LARGE SCALE GENOMIC DNA]</scope>
</reference>
<evidence type="ECO:0000313" key="1">
    <source>
        <dbReference type="EMBL" id="KAI5680879.1"/>
    </source>
</evidence>
<keyword evidence="2" id="KW-1185">Reference proteome</keyword>
<evidence type="ECO:0000313" key="2">
    <source>
        <dbReference type="Proteomes" id="UP001060085"/>
    </source>
</evidence>
<protein>
    <submittedName>
        <fullName evidence="1">Uncharacterized protein</fullName>
    </submittedName>
</protein>
<organism evidence="1 2">
    <name type="scientific">Catharanthus roseus</name>
    <name type="common">Madagascar periwinkle</name>
    <name type="synonym">Vinca rosea</name>
    <dbReference type="NCBI Taxonomy" id="4058"/>
    <lineage>
        <taxon>Eukaryota</taxon>
        <taxon>Viridiplantae</taxon>
        <taxon>Streptophyta</taxon>
        <taxon>Embryophyta</taxon>
        <taxon>Tracheophyta</taxon>
        <taxon>Spermatophyta</taxon>
        <taxon>Magnoliopsida</taxon>
        <taxon>eudicotyledons</taxon>
        <taxon>Gunneridae</taxon>
        <taxon>Pentapetalae</taxon>
        <taxon>asterids</taxon>
        <taxon>lamiids</taxon>
        <taxon>Gentianales</taxon>
        <taxon>Apocynaceae</taxon>
        <taxon>Rauvolfioideae</taxon>
        <taxon>Vinceae</taxon>
        <taxon>Catharanthinae</taxon>
        <taxon>Catharanthus</taxon>
    </lineage>
</organism>
<accession>A0ACC0C7V3</accession>
<sequence>MRFGRHVIKAKLGYDYRANHEETVQAELALIHEQLKLLEEKDVAIVRQARQGIDVIFHPDIEERFETPAVVTKERRKTDLTKRDKTYLEWVSQMATASLKRTSTFSGSWGRGGQSSSSSSFGSRGRGRPPRVPSSSGFAFKGFPHRDEFAPFISPFIQD</sequence>
<gene>
    <name evidence="1" type="ORF">M9H77_02106</name>
</gene>
<dbReference type="Proteomes" id="UP001060085">
    <property type="component" value="Linkage Group LG01"/>
</dbReference>
<proteinExistence type="predicted"/>
<name>A0ACC0C7V3_CATRO</name>
<comment type="caution">
    <text evidence="1">The sequence shown here is derived from an EMBL/GenBank/DDBJ whole genome shotgun (WGS) entry which is preliminary data.</text>
</comment>